<protein>
    <submittedName>
        <fullName evidence="1">Uncharacterized protein</fullName>
    </submittedName>
</protein>
<evidence type="ECO:0000313" key="1">
    <source>
        <dbReference type="EMBL" id="USN14595.1"/>
    </source>
</evidence>
<proteinExistence type="predicted"/>
<sequence length="65" mass="7954">MIIDDDYGDMIEDALRLALDELPKIRKDARRQHVRERLTRAIEVFEDRREDHDMPRRREDEGRYG</sequence>
<name>A0A9E7MQB4_9CAUD</name>
<dbReference type="Proteomes" id="UP001057221">
    <property type="component" value="Segment"/>
</dbReference>
<dbReference type="EMBL" id="ON529855">
    <property type="protein sequence ID" value="USN14595.1"/>
    <property type="molecule type" value="Genomic_DNA"/>
</dbReference>
<evidence type="ECO:0000313" key="2">
    <source>
        <dbReference type="Proteomes" id="UP001057221"/>
    </source>
</evidence>
<gene>
    <name evidence="1" type="ORF">DOMOVOI_01210</name>
</gene>
<accession>A0A9E7MQB4</accession>
<keyword evidence="2" id="KW-1185">Reference proteome</keyword>
<reference evidence="1 2" key="1">
    <citation type="submission" date="2022-05" db="EMBL/GenBank/DDBJ databases">
        <authorList>
            <person name="Friedrich I."/>
            <person name="Poehlein A."/>
            <person name="Schneider D."/>
            <person name="Hertel R."/>
            <person name="Daniel R."/>
        </authorList>
    </citation>
    <scope>NUCLEOTIDE SEQUENCE [LARGE SCALE GENOMIC DNA]</scope>
</reference>
<organism evidence="1 2">
    <name type="scientific">Brevundimonas phage vB_BpoS-Domovoi</name>
    <dbReference type="NCBI Taxonomy" id="2948598"/>
    <lineage>
        <taxon>Viruses</taxon>
        <taxon>Duplodnaviria</taxon>
        <taxon>Heunggongvirae</taxon>
        <taxon>Uroviricota</taxon>
        <taxon>Caudoviricetes</taxon>
        <taxon>Jeanschmidtviridae</taxon>
        <taxon>Marchewkavirus</taxon>
        <taxon>Marchewkavirus domovoi</taxon>
    </lineage>
</organism>